<name>M1Z0L3_NITG3</name>
<organism evidence="1 2">
    <name type="scientific">Nitrospina gracilis (strain 3/211)</name>
    <dbReference type="NCBI Taxonomy" id="1266370"/>
    <lineage>
        <taxon>Bacteria</taxon>
        <taxon>Pseudomonadati</taxon>
        <taxon>Nitrospinota/Tectimicrobiota group</taxon>
        <taxon>Nitrospinota</taxon>
        <taxon>Nitrospinia</taxon>
        <taxon>Nitrospinales</taxon>
        <taxon>Nitrospinaceae</taxon>
        <taxon>Nitrospina</taxon>
    </lineage>
</organism>
<reference evidence="1 2" key="1">
    <citation type="journal article" date="2013" name="Front. Microbiol.">
        <title>The genome of Nitrospina gracilis illuminates the metabolism and evolution of the major marine nitrite oxidizer.</title>
        <authorList>
            <person name="Luecker S."/>
            <person name="Nowka B."/>
            <person name="Rattei T."/>
            <person name="Spieck E."/>
            <person name="and Daims H."/>
        </authorList>
    </citation>
    <scope>NUCLEOTIDE SEQUENCE [LARGE SCALE GENOMIC DNA]</scope>
    <source>
        <strain evidence="1 2">3/211</strain>
    </source>
</reference>
<dbReference type="EMBL" id="CAQJ01000068">
    <property type="protein sequence ID" value="CCQ91250.1"/>
    <property type="molecule type" value="Genomic_DNA"/>
</dbReference>
<comment type="caution">
    <text evidence="1">The sequence shown here is derived from an EMBL/GenBank/DDBJ whole genome shotgun (WGS) entry which is preliminary data.</text>
</comment>
<gene>
    <name evidence="1" type="ORF">NITGR_610008</name>
</gene>
<dbReference type="HOGENOM" id="CLU_1342103_0_0_0"/>
<keyword evidence="2" id="KW-1185">Reference proteome</keyword>
<evidence type="ECO:0000313" key="2">
    <source>
        <dbReference type="Proteomes" id="UP000011704"/>
    </source>
</evidence>
<proteinExistence type="predicted"/>
<protein>
    <submittedName>
        <fullName evidence="1">Uncharacterized protein</fullName>
    </submittedName>
</protein>
<dbReference type="STRING" id="1266370.NITGR_610008"/>
<accession>M1Z0L3</accession>
<evidence type="ECO:0000313" key="1">
    <source>
        <dbReference type="EMBL" id="CCQ91250.1"/>
    </source>
</evidence>
<dbReference type="AlphaFoldDB" id="M1Z0L3"/>
<dbReference type="Proteomes" id="UP000011704">
    <property type="component" value="Unassembled WGS sequence"/>
</dbReference>
<dbReference type="InParanoid" id="M1Z0L3"/>
<sequence length="204" mass="23583">MCAQPPATGVPLGIGITYWAFALPAPWREMAAVKIQFEVSISHQMVYGLGHTVIDNQWRERVMPSEHQRRFSLDKVEIDPAIKNRIMSADGDDHVGDWDGEHIEDLVKELDRIEERVDPSYSTLPHRENIPQDLQDKVEKDYPVWACDRHGKCLVGENSDTIETVETIRAHYEKEYGGVDKFLEKLRIEREKFEAELRAKNKDI</sequence>